<feature type="non-terminal residue" evidence="2">
    <location>
        <position position="1"/>
    </location>
</feature>
<organism evidence="2 3">
    <name type="scientific">Pristionchus mayeri</name>
    <dbReference type="NCBI Taxonomy" id="1317129"/>
    <lineage>
        <taxon>Eukaryota</taxon>
        <taxon>Metazoa</taxon>
        <taxon>Ecdysozoa</taxon>
        <taxon>Nematoda</taxon>
        <taxon>Chromadorea</taxon>
        <taxon>Rhabditida</taxon>
        <taxon>Rhabditina</taxon>
        <taxon>Diplogasteromorpha</taxon>
        <taxon>Diplogasteroidea</taxon>
        <taxon>Neodiplogasteridae</taxon>
        <taxon>Pristionchus</taxon>
    </lineage>
</organism>
<dbReference type="Proteomes" id="UP001328107">
    <property type="component" value="Unassembled WGS sequence"/>
</dbReference>
<feature type="compositionally biased region" description="Low complexity" evidence="1">
    <location>
        <begin position="1"/>
        <end position="21"/>
    </location>
</feature>
<proteinExistence type="predicted"/>
<feature type="compositionally biased region" description="Basic and acidic residues" evidence="1">
    <location>
        <begin position="55"/>
        <end position="76"/>
    </location>
</feature>
<dbReference type="AlphaFoldDB" id="A0AAN4ZEK0"/>
<gene>
    <name evidence="2" type="ORF">PMAYCL1PPCAC_05730</name>
</gene>
<protein>
    <submittedName>
        <fullName evidence="2">Uncharacterized protein</fullName>
    </submittedName>
</protein>
<name>A0AAN4ZEK0_9BILA</name>
<dbReference type="EMBL" id="BTRK01000002">
    <property type="protein sequence ID" value="GMR35535.1"/>
    <property type="molecule type" value="Genomic_DNA"/>
</dbReference>
<sequence>LLQCSLASSSSSPFSPSLSLASEEEDPSAALPPPRPVEERLPAAEDLPASSARTPRSEAAEDTPRLPRSRLSEETRTPANKSRPSFKDTNDNSRLVVPVFIDGLQNDKLIAL</sequence>
<feature type="non-terminal residue" evidence="2">
    <location>
        <position position="112"/>
    </location>
</feature>
<accession>A0AAN4ZEK0</accession>
<feature type="region of interest" description="Disordered" evidence="1">
    <location>
        <begin position="1"/>
        <end position="94"/>
    </location>
</feature>
<evidence type="ECO:0000313" key="3">
    <source>
        <dbReference type="Proteomes" id="UP001328107"/>
    </source>
</evidence>
<comment type="caution">
    <text evidence="2">The sequence shown here is derived from an EMBL/GenBank/DDBJ whole genome shotgun (WGS) entry which is preliminary data.</text>
</comment>
<evidence type="ECO:0000313" key="2">
    <source>
        <dbReference type="EMBL" id="GMR35535.1"/>
    </source>
</evidence>
<evidence type="ECO:0000256" key="1">
    <source>
        <dbReference type="SAM" id="MobiDB-lite"/>
    </source>
</evidence>
<keyword evidence="3" id="KW-1185">Reference proteome</keyword>
<reference evidence="3" key="1">
    <citation type="submission" date="2022-10" db="EMBL/GenBank/DDBJ databases">
        <title>Genome assembly of Pristionchus species.</title>
        <authorList>
            <person name="Yoshida K."/>
            <person name="Sommer R.J."/>
        </authorList>
    </citation>
    <scope>NUCLEOTIDE SEQUENCE [LARGE SCALE GENOMIC DNA]</scope>
    <source>
        <strain evidence="3">RS5460</strain>
    </source>
</reference>